<dbReference type="GeneID" id="9925227"/>
<protein>
    <submittedName>
        <fullName evidence="3">Uncharacterized protein L591</fullName>
    </submittedName>
</protein>
<dbReference type="KEGG" id="vg:9925227"/>
<dbReference type="EMBL" id="KM982403">
    <property type="protein sequence ID" value="AKI81262.1"/>
    <property type="molecule type" value="Genomic_DNA"/>
</dbReference>
<accession>A0A0G2Y6F8</accession>
<dbReference type="RefSeq" id="YP_003987106.1">
    <property type="nucleotide sequence ID" value="NC_014649.1"/>
</dbReference>
<dbReference type="OrthoDB" id="21045at10239"/>
<proteinExistence type="predicted"/>
<evidence type="ECO:0000313" key="7">
    <source>
        <dbReference type="Proteomes" id="UP000240552"/>
    </source>
</evidence>
<organismHost>
    <name type="scientific">Acanthamoeba polyphaga</name>
    <name type="common">Amoeba</name>
    <dbReference type="NCBI Taxonomy" id="5757"/>
</organismHost>
<evidence type="ECO:0000313" key="9">
    <source>
        <dbReference type="Proteomes" id="UP000274448"/>
    </source>
</evidence>
<reference evidence="3 7" key="1">
    <citation type="journal article" date="2011" name="Proc. Natl. Acad. Sci. U.S.A.">
        <title>Mimivirus shows dramatic genome reduction after intraamoebal culture.</title>
        <authorList>
            <person name="Boyer M."/>
            <person name="Azza S."/>
            <person name="Barrassi L."/>
            <person name="Klose T."/>
            <person name="Campocasso A."/>
            <person name="Pagnier I."/>
            <person name="Fournous G."/>
            <person name="Borg A."/>
            <person name="Robert C."/>
            <person name="Zhang X."/>
            <person name="Desnues C."/>
            <person name="Henrissat B."/>
            <person name="Rossmann M.G."/>
            <person name="La Scola B."/>
            <person name="Raoult D."/>
        </authorList>
    </citation>
    <scope>NUCLEOTIDE SEQUENCE [LARGE SCALE GENOMIC DNA]</scope>
    <source>
        <strain evidence="3">M4</strain>
    </source>
</reference>
<evidence type="ECO:0000313" key="6">
    <source>
        <dbReference type="Proteomes" id="UP000201519"/>
    </source>
</evidence>
<dbReference type="Proteomes" id="UP000201519">
    <property type="component" value="Segment"/>
</dbReference>
<evidence type="ECO:0000313" key="2">
    <source>
        <dbReference type="EMBL" id="ADO18290.1"/>
    </source>
</evidence>
<feature type="compositionally biased region" description="Polar residues" evidence="1">
    <location>
        <begin position="212"/>
        <end position="236"/>
    </location>
</feature>
<name>A0A0G2Y6F8_MIMIV</name>
<evidence type="ECO:0000313" key="5">
    <source>
        <dbReference type="EMBL" id="AKI81262.1"/>
    </source>
</evidence>
<keyword evidence="6" id="KW-1185">Reference proteome</keyword>
<evidence type="ECO:0000313" key="4">
    <source>
        <dbReference type="EMBL" id="AKI79367.1"/>
    </source>
</evidence>
<dbReference type="EMBL" id="HQ336222">
    <property type="protein sequence ID" value="ADO18290.1"/>
    <property type="molecule type" value="Genomic_DNA"/>
</dbReference>
<dbReference type="Proteomes" id="UP000241474">
    <property type="component" value="Segment"/>
</dbReference>
<dbReference type="Proteomes" id="UP000240552">
    <property type="component" value="Segment"/>
</dbReference>
<reference evidence="8 9" key="3">
    <citation type="submission" date="2014-10" db="EMBL/GenBank/DDBJ databases">
        <title>Pan-genome analysis of Brazilian lineage A amoebal mimiviruses.</title>
        <authorList>
            <person name="Assis F.L."/>
            <person name="Abrahao J.S."/>
            <person name="Kroon E.G."/>
            <person name="Dornas F.P."/>
            <person name="Andrade K.R."/>
            <person name="Borato P.V.M."/>
            <person name="Pilotto M.R."/>
            <person name="Benamar S."/>
            <person name="LaScola B."/>
            <person name="Colson P."/>
        </authorList>
    </citation>
    <scope>NUCLEOTIDE SEQUENCE [LARGE SCALE GENOMIC DNA]</scope>
    <source>
        <strain evidence="5 9">Amazonia</strain>
        <strain evidence="4 8">Oyster</strain>
    </source>
</reference>
<feature type="compositionally biased region" description="Basic residues" evidence="1">
    <location>
        <begin position="202"/>
        <end position="211"/>
    </location>
</feature>
<feature type="compositionally biased region" description="Polar residues" evidence="1">
    <location>
        <begin position="179"/>
        <end position="201"/>
    </location>
</feature>
<evidence type="ECO:0000313" key="8">
    <source>
        <dbReference type="Proteomes" id="UP000241474"/>
    </source>
</evidence>
<sequence>MNITNINTTRIPAGTRLYLTKKKYNKFYIQPDKTLVNDNLFVAYDVKIGGVIAIPQGTRVLGNWVAESSPSIAVQLQLTKIFLYGSGQNISADSDLVETLVDYNSDEIDCAPYLYKIHHFKSPAGIYRRIVNTKCRSKILTDNNRNSIYLEVNTKEISVVLNEDIIPMPDLSKMPVPQSPSVPTMPSVNNDQPTQKPNKITRNYKPKHQHNYKPNYQPNYQPNYGQNCSNSHSNDYFSDYPTEHSGDSSSYSTYEDDDF</sequence>
<gene>
    <name evidence="2" type="primary">L591</name>
    <name evidence="3" type="ORF">MIMI_L591</name>
</gene>
<feature type="region of interest" description="Disordered" evidence="1">
    <location>
        <begin position="171"/>
        <end position="259"/>
    </location>
</feature>
<dbReference type="EMBL" id="JN036606">
    <property type="protein sequence ID" value="AEJ34837.1"/>
    <property type="molecule type" value="Genomic_DNA"/>
</dbReference>
<dbReference type="EMBL" id="KM982401">
    <property type="protein sequence ID" value="AKI79367.1"/>
    <property type="molecule type" value="Genomic_DNA"/>
</dbReference>
<evidence type="ECO:0000313" key="3">
    <source>
        <dbReference type="EMBL" id="AEJ34837.1"/>
    </source>
</evidence>
<organism evidence="2 6">
    <name type="scientific">Acanthamoeba polyphaga mimivirus</name>
    <name type="common">APMV</name>
    <dbReference type="NCBI Taxonomy" id="212035"/>
    <lineage>
        <taxon>Viruses</taxon>
        <taxon>Varidnaviria</taxon>
        <taxon>Bamfordvirae</taxon>
        <taxon>Nucleocytoviricota</taxon>
        <taxon>Megaviricetes</taxon>
        <taxon>Imitervirales</taxon>
        <taxon>Mimiviridae</taxon>
        <taxon>Megamimivirinae</taxon>
        <taxon>Mimivirus</taxon>
        <taxon>Mimivirus bradfordmassiliense</taxon>
    </lineage>
</organism>
<evidence type="ECO:0000256" key="1">
    <source>
        <dbReference type="SAM" id="MobiDB-lite"/>
    </source>
</evidence>
<accession>E3VZ58</accession>
<reference evidence="2 6" key="2">
    <citation type="journal article" date="2011" name="Virol. J.">
        <title>Breaking the 1000-gene barrier for Mimivirus using ultra-deep genome and transcriptome sequencing.</title>
        <authorList>
            <person name="Legendre M."/>
            <person name="Santini S."/>
            <person name="Rico A."/>
            <person name="Abergel C."/>
            <person name="Claverie J.M."/>
        </authorList>
    </citation>
    <scope>NUCLEOTIDE SEQUENCE [LARGE SCALE GENOMIC DNA]</scope>
</reference>
<dbReference type="Proteomes" id="UP000274448">
    <property type="component" value="Segment"/>
</dbReference>